<dbReference type="EMBL" id="MSFO01000009">
    <property type="protein sequence ID" value="PLB44575.1"/>
    <property type="molecule type" value="Genomic_DNA"/>
</dbReference>
<gene>
    <name evidence="2" type="ORF">P170DRAFT_288455</name>
</gene>
<keyword evidence="1" id="KW-1133">Transmembrane helix</keyword>
<keyword evidence="1" id="KW-0472">Membrane</keyword>
<comment type="caution">
    <text evidence="2">The sequence shown here is derived from an EMBL/GenBank/DDBJ whole genome shotgun (WGS) entry which is preliminary data.</text>
</comment>
<dbReference type="GeneID" id="36550925"/>
<feature type="transmembrane region" description="Helical" evidence="1">
    <location>
        <begin position="87"/>
        <end position="111"/>
    </location>
</feature>
<dbReference type="VEuPathDB" id="FungiDB:P170DRAFT_288455"/>
<dbReference type="AlphaFoldDB" id="A0A2I2FVB6"/>
<evidence type="ECO:0000256" key="1">
    <source>
        <dbReference type="SAM" id="Phobius"/>
    </source>
</evidence>
<proteinExistence type="predicted"/>
<dbReference type="RefSeq" id="XP_024699877.1">
    <property type="nucleotide sequence ID" value="XM_024843226.1"/>
</dbReference>
<keyword evidence="3" id="KW-1185">Reference proteome</keyword>
<sequence length="146" mass="15958">MPDGSGSIESIWKAVRGYSTVQEYLGASPRRCPEVAPRTGSGNRTVRQIHSQRSIRYRRALPSRGATSFTSVHPTSTRLPSRCFPLLSIWILNLLGLVATLLFSPTGFLFFPSPLSQSSQISPTLSFPTSPSLINHRPVGSGHRVP</sequence>
<dbReference type="Proteomes" id="UP000234275">
    <property type="component" value="Unassembled WGS sequence"/>
</dbReference>
<name>A0A2I2FVB6_9EURO</name>
<accession>A0A2I2FVB6</accession>
<organism evidence="2 3">
    <name type="scientific">Aspergillus steynii IBT 23096</name>
    <dbReference type="NCBI Taxonomy" id="1392250"/>
    <lineage>
        <taxon>Eukaryota</taxon>
        <taxon>Fungi</taxon>
        <taxon>Dikarya</taxon>
        <taxon>Ascomycota</taxon>
        <taxon>Pezizomycotina</taxon>
        <taxon>Eurotiomycetes</taxon>
        <taxon>Eurotiomycetidae</taxon>
        <taxon>Eurotiales</taxon>
        <taxon>Aspergillaceae</taxon>
        <taxon>Aspergillus</taxon>
        <taxon>Aspergillus subgen. Circumdati</taxon>
    </lineage>
</organism>
<evidence type="ECO:0000313" key="2">
    <source>
        <dbReference type="EMBL" id="PLB44575.1"/>
    </source>
</evidence>
<protein>
    <submittedName>
        <fullName evidence="2">Uncharacterized protein</fullName>
    </submittedName>
</protein>
<keyword evidence="1" id="KW-0812">Transmembrane</keyword>
<evidence type="ECO:0000313" key="3">
    <source>
        <dbReference type="Proteomes" id="UP000234275"/>
    </source>
</evidence>
<reference evidence="2 3" key="1">
    <citation type="submission" date="2016-12" db="EMBL/GenBank/DDBJ databases">
        <title>The genomes of Aspergillus section Nigri reveals drivers in fungal speciation.</title>
        <authorList>
            <consortium name="DOE Joint Genome Institute"/>
            <person name="Vesth T.C."/>
            <person name="Nybo J."/>
            <person name="Theobald S."/>
            <person name="Brandl J."/>
            <person name="Frisvad J.C."/>
            <person name="Nielsen K.F."/>
            <person name="Lyhne E.K."/>
            <person name="Kogle M.E."/>
            <person name="Kuo A."/>
            <person name="Riley R."/>
            <person name="Clum A."/>
            <person name="Nolan M."/>
            <person name="Lipzen A."/>
            <person name="Salamov A."/>
            <person name="Henrissat B."/>
            <person name="Wiebenga A."/>
            <person name="De Vries R.P."/>
            <person name="Grigoriev I.V."/>
            <person name="Mortensen U.H."/>
            <person name="Andersen M.R."/>
            <person name="Baker S.E."/>
        </authorList>
    </citation>
    <scope>NUCLEOTIDE SEQUENCE [LARGE SCALE GENOMIC DNA]</scope>
    <source>
        <strain evidence="2 3">IBT 23096</strain>
    </source>
</reference>